<comment type="caution">
    <text evidence="5">The sequence shown here is derived from an EMBL/GenBank/DDBJ whole genome shotgun (WGS) entry which is preliminary data.</text>
</comment>
<gene>
    <name evidence="5" type="ORF">US91_C0003G0041</name>
</gene>
<evidence type="ECO:0000256" key="2">
    <source>
        <dbReference type="ARBA" id="ARBA00012737"/>
    </source>
</evidence>
<sequence length="270" mass="30575">MRRDNHWERAILLSILAKPLIECNLTELEILFRESIESAVKNCFELNDGKISTTLSGGVDSSFCLAMARRFVGDSVEIHTHTVGISADHPDIHFARMAAGMFGTIHHELIPSAKKIQKVRDIVAFSLPNIECTNGDVAVFMAYEMMEINGFKAGIAHDGIDEILGGYPAHRFAESAEKKLVAFQTHWDLLQANHLNPLLEKARYHSVNVIFPYLDFNLVNYLTRIPLNKRTTREVSKIPLREIAKKYLPDEIIQRKKIGFCSALDQEMKI</sequence>
<comment type="catalytic activity">
    <reaction evidence="3">
        <text>L-aspartate + L-glutamine + ATP + H2O = L-asparagine + L-glutamate + AMP + diphosphate + H(+)</text>
        <dbReference type="Rhea" id="RHEA:12228"/>
        <dbReference type="ChEBI" id="CHEBI:15377"/>
        <dbReference type="ChEBI" id="CHEBI:15378"/>
        <dbReference type="ChEBI" id="CHEBI:29985"/>
        <dbReference type="ChEBI" id="CHEBI:29991"/>
        <dbReference type="ChEBI" id="CHEBI:30616"/>
        <dbReference type="ChEBI" id="CHEBI:33019"/>
        <dbReference type="ChEBI" id="CHEBI:58048"/>
        <dbReference type="ChEBI" id="CHEBI:58359"/>
        <dbReference type="ChEBI" id="CHEBI:456215"/>
        <dbReference type="EC" id="6.3.5.4"/>
    </reaction>
</comment>
<dbReference type="InterPro" id="IPR051786">
    <property type="entry name" value="ASN_synthetase/amidase"/>
</dbReference>
<evidence type="ECO:0000313" key="6">
    <source>
        <dbReference type="Proteomes" id="UP000034022"/>
    </source>
</evidence>
<proteinExistence type="predicted"/>
<dbReference type="Proteomes" id="UP000034022">
    <property type="component" value="Unassembled WGS sequence"/>
</dbReference>
<dbReference type="GO" id="GO:0006529">
    <property type="term" value="P:asparagine biosynthetic process"/>
    <property type="evidence" value="ECO:0007669"/>
    <property type="project" value="InterPro"/>
</dbReference>
<comment type="pathway">
    <text evidence="1">Amino-acid biosynthesis; L-asparagine biosynthesis; L-asparagine from L-aspartate (L-Gln route): step 1/1.</text>
</comment>
<evidence type="ECO:0000256" key="1">
    <source>
        <dbReference type="ARBA" id="ARBA00005187"/>
    </source>
</evidence>
<feature type="domain" description="Asparagine synthetase" evidence="4">
    <location>
        <begin position="32"/>
        <end position="190"/>
    </location>
</feature>
<dbReference type="EMBL" id="LBUU01000003">
    <property type="protein sequence ID" value="KKQ70711.1"/>
    <property type="molecule type" value="Genomic_DNA"/>
</dbReference>
<feature type="domain" description="Asparagine synthetase" evidence="4">
    <location>
        <begin position="204"/>
        <end position="266"/>
    </location>
</feature>
<dbReference type="InterPro" id="IPR001962">
    <property type="entry name" value="Asn_synthase"/>
</dbReference>
<evidence type="ECO:0000313" key="5">
    <source>
        <dbReference type="EMBL" id="KKQ70711.1"/>
    </source>
</evidence>
<evidence type="ECO:0000259" key="4">
    <source>
        <dbReference type="Pfam" id="PF00733"/>
    </source>
</evidence>
<dbReference type="SUPFAM" id="SSF52402">
    <property type="entry name" value="Adenine nucleotide alpha hydrolases-like"/>
    <property type="match status" value="1"/>
</dbReference>
<dbReference type="AlphaFoldDB" id="A0A0G0N0T5"/>
<dbReference type="EC" id="6.3.5.4" evidence="2"/>
<organism evidence="5 6">
    <name type="scientific">Candidatus Falkowbacteria bacterium GW2011_GWE1_38_31</name>
    <dbReference type="NCBI Taxonomy" id="1618638"/>
    <lineage>
        <taxon>Bacteria</taxon>
        <taxon>Candidatus Falkowiibacteriota</taxon>
    </lineage>
</organism>
<dbReference type="CDD" id="cd01991">
    <property type="entry name" value="Asn_synthase_B_C"/>
    <property type="match status" value="1"/>
</dbReference>
<dbReference type="PANTHER" id="PTHR43284:SF1">
    <property type="entry name" value="ASPARAGINE SYNTHETASE"/>
    <property type="match status" value="1"/>
</dbReference>
<dbReference type="Pfam" id="PF00733">
    <property type="entry name" value="Asn_synthase"/>
    <property type="match status" value="2"/>
</dbReference>
<name>A0A0G0N0T5_9BACT</name>
<dbReference type="InterPro" id="IPR014729">
    <property type="entry name" value="Rossmann-like_a/b/a_fold"/>
</dbReference>
<reference evidence="5 6" key="1">
    <citation type="journal article" date="2015" name="Nature">
        <title>rRNA introns, odd ribosomes, and small enigmatic genomes across a large radiation of phyla.</title>
        <authorList>
            <person name="Brown C.T."/>
            <person name="Hug L.A."/>
            <person name="Thomas B.C."/>
            <person name="Sharon I."/>
            <person name="Castelle C.J."/>
            <person name="Singh A."/>
            <person name="Wilkins M.J."/>
            <person name="Williams K.H."/>
            <person name="Banfield J.F."/>
        </authorList>
    </citation>
    <scope>NUCLEOTIDE SEQUENCE [LARGE SCALE GENOMIC DNA]</scope>
</reference>
<evidence type="ECO:0000256" key="3">
    <source>
        <dbReference type="ARBA" id="ARBA00048741"/>
    </source>
</evidence>
<dbReference type="Gene3D" id="3.40.50.620">
    <property type="entry name" value="HUPs"/>
    <property type="match status" value="1"/>
</dbReference>
<dbReference type="PANTHER" id="PTHR43284">
    <property type="entry name" value="ASPARAGINE SYNTHETASE (GLUTAMINE-HYDROLYZING)"/>
    <property type="match status" value="1"/>
</dbReference>
<dbReference type="GO" id="GO:0004066">
    <property type="term" value="F:asparagine synthase (glutamine-hydrolyzing) activity"/>
    <property type="evidence" value="ECO:0007669"/>
    <property type="project" value="UniProtKB-EC"/>
</dbReference>
<accession>A0A0G0N0T5</accession>
<protein>
    <recommendedName>
        <fullName evidence="2">asparagine synthase (glutamine-hydrolyzing)</fullName>
        <ecNumber evidence="2">6.3.5.4</ecNumber>
    </recommendedName>
</protein>